<feature type="compositionally biased region" description="Basic and acidic residues" evidence="1">
    <location>
        <begin position="533"/>
        <end position="545"/>
    </location>
</feature>
<sequence>MVFGLFSRKREPVTDETSSPHLRTPSPSVEPGTQASPTREPPATPSPPPETSKSTDLHALIQSIPPPTLHAYALSHLHPSSSALHPETLTHLSAFFAQLVPPPRLHCVRCHKDFFEVENTDRSCLVAHDDESAEVERVSAKAKGKSTLYETLWGCCGKSVEGDGDMGPPDGWCYEGKHTTDPKRARFRADSTMQDDKLTSCARLHCHEPPRSTRKMRKRGRPVEHDGDGDEGEDDDDEGNQSATSSSHPSLLSASPRSSNGAKRRRTGTVKKSQPQVDDGHDDRMDVDVPLPAPTSTAQPPTSPKPKPKSRAKPKFPTPTTAKMYTTPKTSSPLVLAPPFVSHHASPEPPNSARVVINMKRKSAPVSTSAPGPSSSVPGPAEKEDTALKSTMKEPQPKPKTSPTTSPKFPSASAAPLTTSATTSPKTSPKIQPRASASAASLKQRSSAPPLKSKPSAGAVSAPAAVGGGGTTITPVVKSGGTGTGAMEPSASSGRVRKNSSVSSKSRSKSKQQAGVDGEGREGKKTKGLGEVVDSRVDAERPGAQ</sequence>
<evidence type="ECO:0000313" key="3">
    <source>
        <dbReference type="Proteomes" id="UP000775547"/>
    </source>
</evidence>
<feature type="compositionally biased region" description="Low complexity" evidence="1">
    <location>
        <begin position="446"/>
        <end position="465"/>
    </location>
</feature>
<evidence type="ECO:0000313" key="2">
    <source>
        <dbReference type="EMBL" id="KAG5642521.1"/>
    </source>
</evidence>
<dbReference type="Proteomes" id="UP000775547">
    <property type="component" value="Unassembled WGS sequence"/>
</dbReference>
<proteinExistence type="predicted"/>
<feature type="compositionally biased region" description="Basic and acidic residues" evidence="1">
    <location>
        <begin position="381"/>
        <end position="397"/>
    </location>
</feature>
<gene>
    <name evidence="2" type="ORF">DXG03_002594</name>
</gene>
<feature type="region of interest" description="Disordered" evidence="1">
    <location>
        <begin position="1"/>
        <end position="54"/>
    </location>
</feature>
<dbReference type="EMBL" id="JABCKV010000178">
    <property type="protein sequence ID" value="KAG5642521.1"/>
    <property type="molecule type" value="Genomic_DNA"/>
</dbReference>
<feature type="compositionally biased region" description="Acidic residues" evidence="1">
    <location>
        <begin position="227"/>
        <end position="239"/>
    </location>
</feature>
<feature type="compositionally biased region" description="Basic and acidic residues" evidence="1">
    <location>
        <begin position="278"/>
        <end position="287"/>
    </location>
</feature>
<reference evidence="2" key="1">
    <citation type="submission" date="2020-07" db="EMBL/GenBank/DDBJ databases">
        <authorList>
            <person name="Nieuwenhuis M."/>
            <person name="Van De Peppel L.J.J."/>
        </authorList>
    </citation>
    <scope>NUCLEOTIDE SEQUENCE</scope>
    <source>
        <strain evidence="2">AP01</strain>
        <tissue evidence="2">Mycelium</tissue>
    </source>
</reference>
<reference evidence="2" key="2">
    <citation type="submission" date="2021-10" db="EMBL/GenBank/DDBJ databases">
        <title>Phylogenomics reveals ancestral predisposition of the termite-cultivated fungus Termitomyces towards a domesticated lifestyle.</title>
        <authorList>
            <person name="Auxier B."/>
            <person name="Grum-Grzhimaylo A."/>
            <person name="Cardenas M.E."/>
            <person name="Lodge J.D."/>
            <person name="Laessoe T."/>
            <person name="Pedersen O."/>
            <person name="Smith M.E."/>
            <person name="Kuyper T.W."/>
            <person name="Franco-Molano E.A."/>
            <person name="Baroni T.J."/>
            <person name="Aanen D.K."/>
        </authorList>
    </citation>
    <scope>NUCLEOTIDE SEQUENCE</scope>
    <source>
        <strain evidence="2">AP01</strain>
        <tissue evidence="2">Mycelium</tissue>
    </source>
</reference>
<feature type="compositionally biased region" description="Low complexity" evidence="1">
    <location>
        <begin position="288"/>
        <end position="300"/>
    </location>
</feature>
<feature type="compositionally biased region" description="Low complexity" evidence="1">
    <location>
        <begin position="242"/>
        <end position="259"/>
    </location>
</feature>
<feature type="compositionally biased region" description="Polar residues" evidence="1">
    <location>
        <begin position="318"/>
        <end position="333"/>
    </location>
</feature>
<name>A0A9P7K8L0_9AGAR</name>
<comment type="caution">
    <text evidence="2">The sequence shown here is derived from an EMBL/GenBank/DDBJ whole genome shotgun (WGS) entry which is preliminary data.</text>
</comment>
<dbReference type="AlphaFoldDB" id="A0A9P7K8L0"/>
<organism evidence="2 3">
    <name type="scientific">Asterophora parasitica</name>
    <dbReference type="NCBI Taxonomy" id="117018"/>
    <lineage>
        <taxon>Eukaryota</taxon>
        <taxon>Fungi</taxon>
        <taxon>Dikarya</taxon>
        <taxon>Basidiomycota</taxon>
        <taxon>Agaricomycotina</taxon>
        <taxon>Agaricomycetes</taxon>
        <taxon>Agaricomycetidae</taxon>
        <taxon>Agaricales</taxon>
        <taxon>Tricholomatineae</taxon>
        <taxon>Lyophyllaceae</taxon>
        <taxon>Asterophora</taxon>
    </lineage>
</organism>
<feature type="compositionally biased region" description="Low complexity" evidence="1">
    <location>
        <begin position="364"/>
        <end position="380"/>
    </location>
</feature>
<dbReference type="OrthoDB" id="3245731at2759"/>
<feature type="compositionally biased region" description="Low complexity" evidence="1">
    <location>
        <begin position="399"/>
        <end position="429"/>
    </location>
</feature>
<feature type="region of interest" description="Disordered" evidence="1">
    <location>
        <begin position="200"/>
        <end position="545"/>
    </location>
</feature>
<feature type="compositionally biased region" description="Pro residues" evidence="1">
    <location>
        <begin position="39"/>
        <end position="50"/>
    </location>
</feature>
<keyword evidence="3" id="KW-1185">Reference proteome</keyword>
<evidence type="ECO:0000256" key="1">
    <source>
        <dbReference type="SAM" id="MobiDB-lite"/>
    </source>
</evidence>
<accession>A0A9P7K8L0</accession>
<feature type="compositionally biased region" description="Polar residues" evidence="1">
    <location>
        <begin position="15"/>
        <end position="34"/>
    </location>
</feature>
<protein>
    <submittedName>
        <fullName evidence="2">Uncharacterized protein</fullName>
    </submittedName>
</protein>